<dbReference type="EMBL" id="FOHJ01000004">
    <property type="protein sequence ID" value="SET31324.1"/>
    <property type="molecule type" value="Genomic_DNA"/>
</dbReference>
<dbReference type="RefSeq" id="WP_093133224.1">
    <property type="nucleotide sequence ID" value="NZ_FOHJ01000004.1"/>
</dbReference>
<keyword evidence="3" id="KW-1185">Reference proteome</keyword>
<evidence type="ECO:0000313" key="2">
    <source>
        <dbReference type="EMBL" id="SET31324.1"/>
    </source>
</evidence>
<accession>A0A1I0DHT8</accession>
<dbReference type="AlphaFoldDB" id="A0A1I0DHT8"/>
<evidence type="ECO:0000313" key="3">
    <source>
        <dbReference type="Proteomes" id="UP000199095"/>
    </source>
</evidence>
<dbReference type="STRING" id="237682.SAMN05421676_1046"/>
<protein>
    <submittedName>
        <fullName evidence="2">Uncharacterized protein</fullName>
    </submittedName>
</protein>
<reference evidence="3" key="1">
    <citation type="submission" date="2016-10" db="EMBL/GenBank/DDBJ databases">
        <authorList>
            <person name="Varghese N."/>
            <person name="Submissions S."/>
        </authorList>
    </citation>
    <scope>NUCLEOTIDE SEQUENCE [LARGE SCALE GENOMIC DNA]</scope>
    <source>
        <strain evidence="3">CGMCC 1.3566</strain>
    </source>
</reference>
<gene>
    <name evidence="2" type="ORF">SAMN05421676_1046</name>
</gene>
<dbReference type="Proteomes" id="UP000199095">
    <property type="component" value="Unassembled WGS sequence"/>
</dbReference>
<dbReference type="OrthoDB" id="9961588at2"/>
<proteinExistence type="predicted"/>
<keyword evidence="1" id="KW-0175">Coiled coil</keyword>
<organism evidence="2 3">
    <name type="scientific">Salinibacillus kushneri</name>
    <dbReference type="NCBI Taxonomy" id="237682"/>
    <lineage>
        <taxon>Bacteria</taxon>
        <taxon>Bacillati</taxon>
        <taxon>Bacillota</taxon>
        <taxon>Bacilli</taxon>
        <taxon>Bacillales</taxon>
        <taxon>Bacillaceae</taxon>
        <taxon>Salinibacillus</taxon>
    </lineage>
</organism>
<sequence>MSVAYKGEKAENKVSGYELDKILNKAEEKLKVLEEQVGGQVNREVKEHLYKTGRNMKSLPLELFVIYDKFDEKNPISEKRSSKRVRAFPFLARFAQWVKM</sequence>
<evidence type="ECO:0000256" key="1">
    <source>
        <dbReference type="SAM" id="Coils"/>
    </source>
</evidence>
<name>A0A1I0DHT8_9BACI</name>
<feature type="coiled-coil region" evidence="1">
    <location>
        <begin position="16"/>
        <end position="43"/>
    </location>
</feature>